<protein>
    <submittedName>
        <fullName evidence="5">DNA-binding SARP family transcriptional activator</fullName>
    </submittedName>
</protein>
<organism evidence="5 6">
    <name type="scientific">Longispora fulva</name>
    <dbReference type="NCBI Taxonomy" id="619741"/>
    <lineage>
        <taxon>Bacteria</taxon>
        <taxon>Bacillati</taxon>
        <taxon>Actinomycetota</taxon>
        <taxon>Actinomycetes</taxon>
        <taxon>Micromonosporales</taxon>
        <taxon>Micromonosporaceae</taxon>
        <taxon>Longispora</taxon>
    </lineage>
</organism>
<dbReference type="PANTHER" id="PTHR35807">
    <property type="entry name" value="TRANSCRIPTIONAL REGULATOR REDD-RELATED"/>
    <property type="match status" value="1"/>
</dbReference>
<evidence type="ECO:0000313" key="6">
    <source>
        <dbReference type="Proteomes" id="UP000622552"/>
    </source>
</evidence>
<feature type="domain" description="OmpR/PhoB-type" evidence="4">
    <location>
        <begin position="8"/>
        <end position="113"/>
    </location>
</feature>
<evidence type="ECO:0000256" key="2">
    <source>
        <dbReference type="ARBA" id="ARBA00023125"/>
    </source>
</evidence>
<dbReference type="GO" id="GO:0003677">
    <property type="term" value="F:DNA binding"/>
    <property type="evidence" value="ECO:0007669"/>
    <property type="project" value="UniProtKB-UniRule"/>
</dbReference>
<dbReference type="Proteomes" id="UP000622552">
    <property type="component" value="Unassembled WGS sequence"/>
</dbReference>
<dbReference type="EMBL" id="JADOUF010000001">
    <property type="protein sequence ID" value="MBG6141716.1"/>
    <property type="molecule type" value="Genomic_DNA"/>
</dbReference>
<dbReference type="SUPFAM" id="SSF48452">
    <property type="entry name" value="TPR-like"/>
    <property type="match status" value="1"/>
</dbReference>
<evidence type="ECO:0000256" key="1">
    <source>
        <dbReference type="ARBA" id="ARBA00005820"/>
    </source>
</evidence>
<dbReference type="InterPro" id="IPR011990">
    <property type="entry name" value="TPR-like_helical_dom_sf"/>
</dbReference>
<dbReference type="GO" id="GO:0000160">
    <property type="term" value="P:phosphorelay signal transduction system"/>
    <property type="evidence" value="ECO:0007669"/>
    <property type="project" value="InterPro"/>
</dbReference>
<dbReference type="SMART" id="SM01043">
    <property type="entry name" value="BTAD"/>
    <property type="match status" value="1"/>
</dbReference>
<dbReference type="PROSITE" id="PS51755">
    <property type="entry name" value="OMPR_PHOB"/>
    <property type="match status" value="1"/>
</dbReference>
<gene>
    <name evidence="5" type="ORF">IW245_007910</name>
</gene>
<dbReference type="SUPFAM" id="SSF46894">
    <property type="entry name" value="C-terminal effector domain of the bipartite response regulators"/>
    <property type="match status" value="1"/>
</dbReference>
<dbReference type="RefSeq" id="WP_197008100.1">
    <property type="nucleotide sequence ID" value="NZ_BONS01000013.1"/>
</dbReference>
<keyword evidence="6" id="KW-1185">Reference proteome</keyword>
<keyword evidence="2 3" id="KW-0238">DNA-binding</keyword>
<dbReference type="Pfam" id="PF03704">
    <property type="entry name" value="BTAD"/>
    <property type="match status" value="1"/>
</dbReference>
<dbReference type="InterPro" id="IPR051677">
    <property type="entry name" value="AfsR-DnrI-RedD_regulator"/>
</dbReference>
<dbReference type="Gene3D" id="1.25.40.10">
    <property type="entry name" value="Tetratricopeptide repeat domain"/>
    <property type="match status" value="1"/>
</dbReference>
<dbReference type="AlphaFoldDB" id="A0A8J7GNG7"/>
<dbReference type="Gene3D" id="1.10.10.10">
    <property type="entry name" value="Winged helix-like DNA-binding domain superfamily/Winged helix DNA-binding domain"/>
    <property type="match status" value="1"/>
</dbReference>
<comment type="caution">
    <text evidence="5">The sequence shown here is derived from an EMBL/GenBank/DDBJ whole genome shotgun (WGS) entry which is preliminary data.</text>
</comment>
<dbReference type="InterPro" id="IPR005158">
    <property type="entry name" value="BTAD"/>
</dbReference>
<sequence length="248" mass="27201">MSTLAQRSPFRTVHTSRVEIRCFGGFRLRVHGRPIDYAGIRPRTRTALRLLAMRTGHPVHRETLLDALWPDTDAVPATHNLHVTLSSLRKFLDTATGESCQLQRSGDAYQLVLPTGGYCDVATFGAAIDTAHDARLAGDFDTLTVALRTALDVYHGDLLPEDGPEEWVVGTRESLRRRAATAAVDLARSAVLRDDHDEAVSAAHQCTEIDRYCDAGWRLLIDACTRVGDLAAAGQARQRYAEILATLG</sequence>
<dbReference type="Pfam" id="PF00486">
    <property type="entry name" value="Trans_reg_C"/>
    <property type="match status" value="1"/>
</dbReference>
<dbReference type="InterPro" id="IPR016032">
    <property type="entry name" value="Sig_transdc_resp-reg_C-effctor"/>
</dbReference>
<proteinExistence type="inferred from homology"/>
<evidence type="ECO:0000259" key="4">
    <source>
        <dbReference type="PROSITE" id="PS51755"/>
    </source>
</evidence>
<comment type="similarity">
    <text evidence="1">Belongs to the AfsR/DnrI/RedD regulatory family.</text>
</comment>
<dbReference type="InterPro" id="IPR001867">
    <property type="entry name" value="OmpR/PhoB-type_DNA-bd"/>
</dbReference>
<dbReference type="GO" id="GO:0006355">
    <property type="term" value="P:regulation of DNA-templated transcription"/>
    <property type="evidence" value="ECO:0007669"/>
    <property type="project" value="InterPro"/>
</dbReference>
<accession>A0A8J7GNG7</accession>
<reference evidence="5" key="1">
    <citation type="submission" date="2020-11" db="EMBL/GenBank/DDBJ databases">
        <title>Sequencing the genomes of 1000 actinobacteria strains.</title>
        <authorList>
            <person name="Klenk H.-P."/>
        </authorList>
    </citation>
    <scope>NUCLEOTIDE SEQUENCE</scope>
    <source>
        <strain evidence="5">DSM 45356</strain>
    </source>
</reference>
<dbReference type="InterPro" id="IPR036388">
    <property type="entry name" value="WH-like_DNA-bd_sf"/>
</dbReference>
<name>A0A8J7GNG7_9ACTN</name>
<evidence type="ECO:0000256" key="3">
    <source>
        <dbReference type="PROSITE-ProRule" id="PRU01091"/>
    </source>
</evidence>
<feature type="DNA-binding region" description="OmpR/PhoB-type" evidence="3">
    <location>
        <begin position="8"/>
        <end position="113"/>
    </location>
</feature>
<evidence type="ECO:0000313" key="5">
    <source>
        <dbReference type="EMBL" id="MBG6141716.1"/>
    </source>
</evidence>